<dbReference type="EMBL" id="CP022540">
    <property type="protein sequence ID" value="ASP19099.1"/>
    <property type="molecule type" value="Genomic_DNA"/>
</dbReference>
<feature type="chain" id="PRO_5013098393" evidence="2">
    <location>
        <begin position="24"/>
        <end position="285"/>
    </location>
</feature>
<evidence type="ECO:0000259" key="3">
    <source>
        <dbReference type="Pfam" id="PF01557"/>
    </source>
</evidence>
<dbReference type="SUPFAM" id="SSF56529">
    <property type="entry name" value="FAH"/>
    <property type="match status" value="1"/>
</dbReference>
<keyword evidence="2" id="KW-0732">Signal</keyword>
<dbReference type="PANTHER" id="PTHR30143">
    <property type="entry name" value="ACID HYDRATASE"/>
    <property type="match status" value="1"/>
</dbReference>
<sequence>MSRFTALPVTAGVIALTAGAAWADCADDAAIAAYVADYLAKTPAAALVPDGNMEDARCTQDKLVAALVPHLGPAIGYKAGLTSKPAQERFGAAEPVAGVLYQNMMLEDGAEVSATFGARSLFEADLILVVGDAAINDATTLEEAIDHISAVHPFIELPDLAYAEGQPISAVTLTANGVAARLGVLGAPLPVEDGAVMLAALADMTVTVRDAEGEVLSQAPGAAVLGNPVNAALWLMSKGYEFKAGDLISVGSIGPLLAPPQAKGSASVTYDGLPGNPVISVTFTD</sequence>
<dbReference type="KEGG" id="aht:ANTHELSMS3_00378"/>
<dbReference type="Proteomes" id="UP000203589">
    <property type="component" value="Chromosome"/>
</dbReference>
<dbReference type="Pfam" id="PF01557">
    <property type="entry name" value="FAA_hydrolase"/>
    <property type="match status" value="1"/>
</dbReference>
<feature type="domain" description="Fumarylacetoacetase-like C-terminal" evidence="3">
    <location>
        <begin position="92"/>
        <end position="254"/>
    </location>
</feature>
<dbReference type="GO" id="GO:0008684">
    <property type="term" value="F:2-oxopent-4-enoate hydratase activity"/>
    <property type="evidence" value="ECO:0007669"/>
    <property type="project" value="UniProtKB-EC"/>
</dbReference>
<evidence type="ECO:0000256" key="2">
    <source>
        <dbReference type="SAM" id="SignalP"/>
    </source>
</evidence>
<evidence type="ECO:0000256" key="1">
    <source>
        <dbReference type="ARBA" id="ARBA00023239"/>
    </source>
</evidence>
<protein>
    <submittedName>
        <fullName evidence="4">2-keto-4-pentenoate hydratase</fullName>
        <ecNumber evidence="4">4.2.1.80</ecNumber>
    </submittedName>
</protein>
<organism evidence="4 5">
    <name type="scientific">Antarctobacter heliothermus</name>
    <dbReference type="NCBI Taxonomy" id="74033"/>
    <lineage>
        <taxon>Bacteria</taxon>
        <taxon>Pseudomonadati</taxon>
        <taxon>Pseudomonadota</taxon>
        <taxon>Alphaproteobacteria</taxon>
        <taxon>Rhodobacterales</taxon>
        <taxon>Roseobacteraceae</taxon>
        <taxon>Antarctobacter</taxon>
    </lineage>
</organism>
<evidence type="ECO:0000313" key="4">
    <source>
        <dbReference type="EMBL" id="ASP19099.1"/>
    </source>
</evidence>
<dbReference type="PANTHER" id="PTHR30143:SF0">
    <property type="entry name" value="2-KETO-4-PENTENOATE HYDRATASE"/>
    <property type="match status" value="1"/>
</dbReference>
<reference evidence="4 5" key="1">
    <citation type="submission" date="2017-07" db="EMBL/GenBank/DDBJ databases">
        <title>Genome Sequence of Antarctobacter heliothermus Strain SMS3 Isolated from a culture of the Diatom Skeletonema marinoi.</title>
        <authorList>
            <person name="Topel M."/>
            <person name="Pinder M.I.M."/>
            <person name="Johansson O.N."/>
            <person name="Kourtchenko O."/>
            <person name="Godhe A."/>
            <person name="Clarke A.K."/>
        </authorList>
    </citation>
    <scope>NUCLEOTIDE SEQUENCE [LARGE SCALE GENOMIC DNA]</scope>
    <source>
        <strain evidence="4 5">SMS3</strain>
    </source>
</reference>
<dbReference type="RefSeq" id="WP_094033392.1">
    <property type="nucleotide sequence ID" value="NZ_CP022540.1"/>
</dbReference>
<keyword evidence="1 4" id="KW-0456">Lyase</keyword>
<dbReference type="InterPro" id="IPR050772">
    <property type="entry name" value="Hydratase-Decarb/MhpD_sf"/>
</dbReference>
<name>A0A222DYS2_9RHOB</name>
<dbReference type="AlphaFoldDB" id="A0A222DYS2"/>
<dbReference type="GO" id="GO:0005737">
    <property type="term" value="C:cytoplasm"/>
    <property type="evidence" value="ECO:0007669"/>
    <property type="project" value="TreeGrafter"/>
</dbReference>
<dbReference type="OrthoDB" id="9792137at2"/>
<dbReference type="EC" id="4.2.1.80" evidence="4"/>
<gene>
    <name evidence="4" type="primary">mhpD</name>
    <name evidence="4" type="ORF">ANTHELSMS3_00378</name>
</gene>
<evidence type="ECO:0000313" key="5">
    <source>
        <dbReference type="Proteomes" id="UP000203589"/>
    </source>
</evidence>
<dbReference type="Gene3D" id="3.90.850.10">
    <property type="entry name" value="Fumarylacetoacetase-like, C-terminal domain"/>
    <property type="match status" value="1"/>
</dbReference>
<feature type="signal peptide" evidence="2">
    <location>
        <begin position="1"/>
        <end position="23"/>
    </location>
</feature>
<accession>A0A222DYS2</accession>
<dbReference type="InterPro" id="IPR011234">
    <property type="entry name" value="Fumarylacetoacetase-like_C"/>
</dbReference>
<dbReference type="InterPro" id="IPR036663">
    <property type="entry name" value="Fumarylacetoacetase_C_sf"/>
</dbReference>
<keyword evidence="5" id="KW-1185">Reference proteome</keyword>
<proteinExistence type="predicted"/>